<proteinExistence type="predicted"/>
<evidence type="ECO:0000313" key="1">
    <source>
        <dbReference type="EMBL" id="SQH72372.1"/>
    </source>
</evidence>
<protein>
    <submittedName>
        <fullName evidence="1">Uncharacterized protein</fullName>
    </submittedName>
</protein>
<name>A0A2X4SE97_9PORP</name>
<gene>
    <name evidence="1" type="ORF">NCTC12858_00186</name>
</gene>
<dbReference type="AlphaFoldDB" id="A0A2X4SE97"/>
<organism evidence="1 2">
    <name type="scientific">Porphyromonas crevioricanis</name>
    <dbReference type="NCBI Taxonomy" id="393921"/>
    <lineage>
        <taxon>Bacteria</taxon>
        <taxon>Pseudomonadati</taxon>
        <taxon>Bacteroidota</taxon>
        <taxon>Bacteroidia</taxon>
        <taxon>Bacteroidales</taxon>
        <taxon>Porphyromonadaceae</taxon>
        <taxon>Porphyromonas</taxon>
    </lineage>
</organism>
<dbReference type="RefSeq" id="WP_023940548.1">
    <property type="nucleotide sequence ID" value="NZ_LS483447.1"/>
</dbReference>
<keyword evidence="2" id="KW-1185">Reference proteome</keyword>
<sequence length="113" mass="13641">MSNAEIKDVRLARYEATGFYYIDDDSEDEASDALAERYLEYFFFFDDGGEFVWYLPEAELDNFVFDHSNHSLMRRYKEVSEGEFRHRSAESQAEFYRPWLCREYGIENVHYPK</sequence>
<dbReference type="EMBL" id="LS483447">
    <property type="protein sequence ID" value="SQH72372.1"/>
    <property type="molecule type" value="Genomic_DNA"/>
</dbReference>
<evidence type="ECO:0000313" key="2">
    <source>
        <dbReference type="Proteomes" id="UP000249300"/>
    </source>
</evidence>
<dbReference type="Proteomes" id="UP000249300">
    <property type="component" value="Chromosome 1"/>
</dbReference>
<reference evidence="1 2" key="1">
    <citation type="submission" date="2018-06" db="EMBL/GenBank/DDBJ databases">
        <authorList>
            <consortium name="Pathogen Informatics"/>
            <person name="Doyle S."/>
        </authorList>
    </citation>
    <scope>NUCLEOTIDE SEQUENCE [LARGE SCALE GENOMIC DNA]</scope>
    <source>
        <strain evidence="1 2">NCTC12858</strain>
    </source>
</reference>
<dbReference type="KEGG" id="pcre:NCTC12858_00186"/>
<accession>A0A2X4SE97</accession>